<accession>A0A8H3IQI7</accession>
<dbReference type="Pfam" id="PF00067">
    <property type="entry name" value="p450"/>
    <property type="match status" value="1"/>
</dbReference>
<evidence type="ECO:0000256" key="2">
    <source>
        <dbReference type="ARBA" id="ARBA00005179"/>
    </source>
</evidence>
<dbReference type="AlphaFoldDB" id="A0A8H3IQI7"/>
<evidence type="ECO:0000256" key="9">
    <source>
        <dbReference type="SAM" id="Phobius"/>
    </source>
</evidence>
<organism evidence="10 11">
    <name type="scientific">Heterodermia speciosa</name>
    <dbReference type="NCBI Taxonomy" id="116794"/>
    <lineage>
        <taxon>Eukaryota</taxon>
        <taxon>Fungi</taxon>
        <taxon>Dikarya</taxon>
        <taxon>Ascomycota</taxon>
        <taxon>Pezizomycotina</taxon>
        <taxon>Lecanoromycetes</taxon>
        <taxon>OSLEUM clade</taxon>
        <taxon>Lecanoromycetidae</taxon>
        <taxon>Caliciales</taxon>
        <taxon>Physciaceae</taxon>
        <taxon>Heterodermia</taxon>
    </lineage>
</organism>
<dbReference type="InterPro" id="IPR002401">
    <property type="entry name" value="Cyt_P450_E_grp-I"/>
</dbReference>
<keyword evidence="4 8" id="KW-0479">Metal-binding</keyword>
<reference evidence="10" key="1">
    <citation type="submission" date="2021-03" db="EMBL/GenBank/DDBJ databases">
        <authorList>
            <person name="Tagirdzhanova G."/>
        </authorList>
    </citation>
    <scope>NUCLEOTIDE SEQUENCE</scope>
</reference>
<evidence type="ECO:0000256" key="7">
    <source>
        <dbReference type="ARBA" id="ARBA00023033"/>
    </source>
</evidence>
<keyword evidence="5" id="KW-0560">Oxidoreductase</keyword>
<keyword evidence="11" id="KW-1185">Reference proteome</keyword>
<keyword evidence="3 8" id="KW-0349">Heme</keyword>
<dbReference type="GO" id="GO:0020037">
    <property type="term" value="F:heme binding"/>
    <property type="evidence" value="ECO:0007669"/>
    <property type="project" value="InterPro"/>
</dbReference>
<proteinExistence type="predicted"/>
<dbReference type="EMBL" id="CAJPDS010000030">
    <property type="protein sequence ID" value="CAF9922269.1"/>
    <property type="molecule type" value="Genomic_DNA"/>
</dbReference>
<keyword evidence="6 8" id="KW-0408">Iron</keyword>
<dbReference type="PANTHER" id="PTHR24305:SF107">
    <property type="entry name" value="P450, PUTATIVE (EUROFUNG)-RELATED"/>
    <property type="match status" value="1"/>
</dbReference>
<gene>
    <name evidence="10" type="ORF">HETSPECPRED_005022</name>
</gene>
<dbReference type="Proteomes" id="UP000664521">
    <property type="component" value="Unassembled WGS sequence"/>
</dbReference>
<evidence type="ECO:0000313" key="10">
    <source>
        <dbReference type="EMBL" id="CAF9922269.1"/>
    </source>
</evidence>
<comment type="caution">
    <text evidence="10">The sequence shown here is derived from an EMBL/GenBank/DDBJ whole genome shotgun (WGS) entry which is preliminary data.</text>
</comment>
<evidence type="ECO:0000256" key="6">
    <source>
        <dbReference type="ARBA" id="ARBA00023004"/>
    </source>
</evidence>
<sequence>MDALRLLAERPIINTFIVALISFLAYFFTQLYKARMLFIERKRMGLPCAPNHNFFFGHLLYLKKRIDALPKNAHYQYMFADIAHEHFQSEGLFYVDLWPASGMMIIVTSALVAAQVAQTNAKICYDRAFMLTRFFKPIAGGPNLFDMAEKEWRPWRNIFNKGFSTEQVTNLVPHVLRETEVYKERLRDLARKKEMFYLDLVTLRFTMDVIGQTILNASLGAQTGYNVLADSMLSQIRWHQPNAEANPVGHLDVVRRLVEWWNGRQMDRYIGAELDKRFSEYKTDHRRQKSVIDLVLQAYIAQSGNQKPESLDAAFRAFAIRQIRLFVFTGHDSTSSTICYAFHLLSQNPDALDRIRSEHDEILGKDISKASDLLEKNPQLLNDLPYTTAVIKEVLRLFPPAASSRQGKPGASLHDDHGTVCPTDGVIMIWTIHVELHRSPKYWKRPDEFVPERWLVGPTDELFPVKDAWRAFEYGPRNCIAQGIVMTELKIILACIVREFDFKHAYDEWDRVHPSNGNKIHRGDRAYQMEEAAAHPVEHYPCRVSVREI</sequence>
<comment type="pathway">
    <text evidence="2">Secondary metabolite biosynthesis.</text>
</comment>
<keyword evidence="9" id="KW-1133">Transmembrane helix</keyword>
<feature type="transmembrane region" description="Helical" evidence="9">
    <location>
        <begin position="12"/>
        <end position="32"/>
    </location>
</feature>
<feature type="binding site" description="axial binding residue" evidence="8">
    <location>
        <position position="479"/>
    </location>
    <ligand>
        <name>heme</name>
        <dbReference type="ChEBI" id="CHEBI:30413"/>
    </ligand>
    <ligandPart>
        <name>Fe</name>
        <dbReference type="ChEBI" id="CHEBI:18248"/>
    </ligandPart>
</feature>
<name>A0A8H3IQI7_9LECA</name>
<dbReference type="InterPro" id="IPR050121">
    <property type="entry name" value="Cytochrome_P450_monoxygenase"/>
</dbReference>
<evidence type="ECO:0000256" key="8">
    <source>
        <dbReference type="PIRSR" id="PIRSR602401-1"/>
    </source>
</evidence>
<dbReference type="PANTHER" id="PTHR24305">
    <property type="entry name" value="CYTOCHROME P450"/>
    <property type="match status" value="1"/>
</dbReference>
<dbReference type="GO" id="GO:0004497">
    <property type="term" value="F:monooxygenase activity"/>
    <property type="evidence" value="ECO:0007669"/>
    <property type="project" value="UniProtKB-KW"/>
</dbReference>
<keyword evidence="9" id="KW-0472">Membrane</keyword>
<keyword evidence="9" id="KW-0812">Transmembrane</keyword>
<evidence type="ECO:0000256" key="5">
    <source>
        <dbReference type="ARBA" id="ARBA00023002"/>
    </source>
</evidence>
<dbReference type="GO" id="GO:0016705">
    <property type="term" value="F:oxidoreductase activity, acting on paired donors, with incorporation or reduction of molecular oxygen"/>
    <property type="evidence" value="ECO:0007669"/>
    <property type="project" value="InterPro"/>
</dbReference>
<dbReference type="GO" id="GO:0005506">
    <property type="term" value="F:iron ion binding"/>
    <property type="evidence" value="ECO:0007669"/>
    <property type="project" value="InterPro"/>
</dbReference>
<dbReference type="InterPro" id="IPR001128">
    <property type="entry name" value="Cyt_P450"/>
</dbReference>
<dbReference type="CDD" id="cd11051">
    <property type="entry name" value="CYP59-like"/>
    <property type="match status" value="1"/>
</dbReference>
<dbReference type="SUPFAM" id="SSF48264">
    <property type="entry name" value="Cytochrome P450"/>
    <property type="match status" value="1"/>
</dbReference>
<comment type="cofactor">
    <cofactor evidence="1 8">
        <name>heme</name>
        <dbReference type="ChEBI" id="CHEBI:30413"/>
    </cofactor>
</comment>
<evidence type="ECO:0000256" key="3">
    <source>
        <dbReference type="ARBA" id="ARBA00022617"/>
    </source>
</evidence>
<dbReference type="PRINTS" id="PR00463">
    <property type="entry name" value="EP450I"/>
</dbReference>
<keyword evidence="7" id="KW-0503">Monooxygenase</keyword>
<dbReference type="Gene3D" id="1.10.630.10">
    <property type="entry name" value="Cytochrome P450"/>
    <property type="match status" value="1"/>
</dbReference>
<dbReference type="PRINTS" id="PR00385">
    <property type="entry name" value="P450"/>
</dbReference>
<dbReference type="InterPro" id="IPR036396">
    <property type="entry name" value="Cyt_P450_sf"/>
</dbReference>
<evidence type="ECO:0000256" key="1">
    <source>
        <dbReference type="ARBA" id="ARBA00001971"/>
    </source>
</evidence>
<evidence type="ECO:0008006" key="12">
    <source>
        <dbReference type="Google" id="ProtNLM"/>
    </source>
</evidence>
<protein>
    <recommendedName>
        <fullName evidence="12">Cytochrome P450</fullName>
    </recommendedName>
</protein>
<evidence type="ECO:0000256" key="4">
    <source>
        <dbReference type="ARBA" id="ARBA00022723"/>
    </source>
</evidence>
<evidence type="ECO:0000313" key="11">
    <source>
        <dbReference type="Proteomes" id="UP000664521"/>
    </source>
</evidence>
<dbReference type="OrthoDB" id="10029320at2759"/>